<dbReference type="Gene3D" id="3.10.50.40">
    <property type="match status" value="1"/>
</dbReference>
<dbReference type="PROSITE" id="PS50059">
    <property type="entry name" value="FKBP_PPIASE"/>
    <property type="match status" value="1"/>
</dbReference>
<evidence type="ECO:0000256" key="3">
    <source>
        <dbReference type="ARBA" id="ARBA00013194"/>
    </source>
</evidence>
<organism evidence="10 11">
    <name type="scientific">Truncatella angustata</name>
    <dbReference type="NCBI Taxonomy" id="152316"/>
    <lineage>
        <taxon>Eukaryota</taxon>
        <taxon>Fungi</taxon>
        <taxon>Dikarya</taxon>
        <taxon>Ascomycota</taxon>
        <taxon>Pezizomycotina</taxon>
        <taxon>Sordariomycetes</taxon>
        <taxon>Xylariomycetidae</taxon>
        <taxon>Amphisphaeriales</taxon>
        <taxon>Sporocadaceae</taxon>
        <taxon>Truncatella</taxon>
    </lineage>
</organism>
<keyword evidence="8" id="KW-0732">Signal</keyword>
<evidence type="ECO:0000256" key="6">
    <source>
        <dbReference type="PROSITE-ProRule" id="PRU00277"/>
    </source>
</evidence>
<dbReference type="EMBL" id="JAGPXC010000002">
    <property type="protein sequence ID" value="KAH6657121.1"/>
    <property type="molecule type" value="Genomic_DNA"/>
</dbReference>
<dbReference type="InterPro" id="IPR044609">
    <property type="entry name" value="FKBP2/11"/>
</dbReference>
<dbReference type="Pfam" id="PF00254">
    <property type="entry name" value="FKBP_C"/>
    <property type="match status" value="1"/>
</dbReference>
<proteinExistence type="predicted"/>
<keyword evidence="5 6" id="KW-0413">Isomerase</keyword>
<dbReference type="PANTHER" id="PTHR45779:SF7">
    <property type="entry name" value="PEPTIDYLPROLYL ISOMERASE"/>
    <property type="match status" value="1"/>
</dbReference>
<evidence type="ECO:0000313" key="11">
    <source>
        <dbReference type="Proteomes" id="UP000758603"/>
    </source>
</evidence>
<evidence type="ECO:0000256" key="2">
    <source>
        <dbReference type="ARBA" id="ARBA00002388"/>
    </source>
</evidence>
<dbReference type="InterPro" id="IPR046357">
    <property type="entry name" value="PPIase_dom_sf"/>
</dbReference>
<evidence type="ECO:0000256" key="8">
    <source>
        <dbReference type="SAM" id="SignalP"/>
    </source>
</evidence>
<protein>
    <recommendedName>
        <fullName evidence="3 6">peptidylprolyl isomerase</fullName>
        <ecNumber evidence="3 6">5.2.1.8</ecNumber>
    </recommendedName>
</protein>
<comment type="function">
    <text evidence="2">PPIases accelerate the folding of proteins. It catalyzes the cis-trans isomerization of proline imidic peptide bonds in oligopeptides.</text>
</comment>
<dbReference type="SUPFAM" id="SSF54534">
    <property type="entry name" value="FKBP-like"/>
    <property type="match status" value="1"/>
</dbReference>
<evidence type="ECO:0000256" key="4">
    <source>
        <dbReference type="ARBA" id="ARBA00023110"/>
    </source>
</evidence>
<dbReference type="GO" id="GO:0005783">
    <property type="term" value="C:endoplasmic reticulum"/>
    <property type="evidence" value="ECO:0007669"/>
    <property type="project" value="TreeGrafter"/>
</dbReference>
<reference evidence="10" key="1">
    <citation type="journal article" date="2021" name="Nat. Commun.">
        <title>Genetic determinants of endophytism in the Arabidopsis root mycobiome.</title>
        <authorList>
            <person name="Mesny F."/>
            <person name="Miyauchi S."/>
            <person name="Thiergart T."/>
            <person name="Pickel B."/>
            <person name="Atanasova L."/>
            <person name="Karlsson M."/>
            <person name="Huettel B."/>
            <person name="Barry K.W."/>
            <person name="Haridas S."/>
            <person name="Chen C."/>
            <person name="Bauer D."/>
            <person name="Andreopoulos W."/>
            <person name="Pangilinan J."/>
            <person name="LaButti K."/>
            <person name="Riley R."/>
            <person name="Lipzen A."/>
            <person name="Clum A."/>
            <person name="Drula E."/>
            <person name="Henrissat B."/>
            <person name="Kohler A."/>
            <person name="Grigoriev I.V."/>
            <person name="Martin F.M."/>
            <person name="Hacquard S."/>
        </authorList>
    </citation>
    <scope>NUCLEOTIDE SEQUENCE</scope>
    <source>
        <strain evidence="10">MPI-SDFR-AT-0073</strain>
    </source>
</reference>
<evidence type="ECO:0000256" key="7">
    <source>
        <dbReference type="SAM" id="MobiDB-lite"/>
    </source>
</evidence>
<feature type="chain" id="PRO_5040132908" description="peptidylprolyl isomerase" evidence="8">
    <location>
        <begin position="21"/>
        <end position="210"/>
    </location>
</feature>
<dbReference type="FunFam" id="3.10.50.40:FF:000006">
    <property type="entry name" value="Peptidyl-prolyl cis-trans isomerase"/>
    <property type="match status" value="1"/>
</dbReference>
<feature type="signal peptide" evidence="8">
    <location>
        <begin position="1"/>
        <end position="20"/>
    </location>
</feature>
<sequence>MQRLFFALSLVASAAVGALAAEDLKIDVTTAVECDRKTQKGDTIEVHYRGTLTDGKKFDASYDRNTPFSFKLGVGQVIKGWDIGMEGACIGEKRTLTVPPELGYGNRGMGPIPAGSTLIFETEIIGIKGVPKPETIVTKSASSTASSAASAASEVAEEATEKASEKVSEKASSASAGIAEKVASAASVAADVAATVIVDSDDSEDHHEEL</sequence>
<feature type="domain" description="PPIase FKBP-type" evidence="9">
    <location>
        <begin position="41"/>
        <end position="128"/>
    </location>
</feature>
<dbReference type="OrthoDB" id="1902587at2759"/>
<dbReference type="GO" id="GO:0003755">
    <property type="term" value="F:peptidyl-prolyl cis-trans isomerase activity"/>
    <property type="evidence" value="ECO:0007669"/>
    <property type="project" value="UniProtKB-KW"/>
</dbReference>
<feature type="region of interest" description="Disordered" evidence="7">
    <location>
        <begin position="151"/>
        <end position="174"/>
    </location>
</feature>
<comment type="catalytic activity">
    <reaction evidence="1 6">
        <text>[protein]-peptidylproline (omega=180) = [protein]-peptidylproline (omega=0)</text>
        <dbReference type="Rhea" id="RHEA:16237"/>
        <dbReference type="Rhea" id="RHEA-COMP:10747"/>
        <dbReference type="Rhea" id="RHEA-COMP:10748"/>
        <dbReference type="ChEBI" id="CHEBI:83833"/>
        <dbReference type="ChEBI" id="CHEBI:83834"/>
        <dbReference type="EC" id="5.2.1.8"/>
    </reaction>
</comment>
<dbReference type="EC" id="5.2.1.8" evidence="3 6"/>
<comment type="caution">
    <text evidence="10">The sequence shown here is derived from an EMBL/GenBank/DDBJ whole genome shotgun (WGS) entry which is preliminary data.</text>
</comment>
<evidence type="ECO:0000256" key="5">
    <source>
        <dbReference type="ARBA" id="ARBA00023235"/>
    </source>
</evidence>
<gene>
    <name evidence="10" type="ORF">BKA67DRAFT_180078</name>
</gene>
<dbReference type="AlphaFoldDB" id="A0A9P8URZ9"/>
<keyword evidence="4 6" id="KW-0697">Rotamase</keyword>
<dbReference type="PANTHER" id="PTHR45779">
    <property type="entry name" value="PEPTIDYLPROLYL ISOMERASE"/>
    <property type="match status" value="1"/>
</dbReference>
<name>A0A9P8URZ9_9PEZI</name>
<dbReference type="Proteomes" id="UP000758603">
    <property type="component" value="Unassembled WGS sequence"/>
</dbReference>
<keyword evidence="11" id="KW-1185">Reference proteome</keyword>
<dbReference type="RefSeq" id="XP_045961355.1">
    <property type="nucleotide sequence ID" value="XM_046095273.1"/>
</dbReference>
<evidence type="ECO:0000259" key="9">
    <source>
        <dbReference type="PROSITE" id="PS50059"/>
    </source>
</evidence>
<dbReference type="GeneID" id="70124166"/>
<feature type="compositionally biased region" description="Basic and acidic residues" evidence="7">
    <location>
        <begin position="159"/>
        <end position="169"/>
    </location>
</feature>
<accession>A0A9P8URZ9</accession>
<dbReference type="InterPro" id="IPR001179">
    <property type="entry name" value="PPIase_FKBP_dom"/>
</dbReference>
<evidence type="ECO:0000256" key="1">
    <source>
        <dbReference type="ARBA" id="ARBA00000971"/>
    </source>
</evidence>
<evidence type="ECO:0000313" key="10">
    <source>
        <dbReference type="EMBL" id="KAH6657121.1"/>
    </source>
</evidence>